<dbReference type="PANTHER" id="PTHR34139:SF1">
    <property type="entry name" value="RNASE MJ1380-RELATED"/>
    <property type="match status" value="1"/>
</dbReference>
<keyword evidence="3" id="KW-0540">Nuclease</keyword>
<dbReference type="GO" id="GO:0004540">
    <property type="term" value="F:RNA nuclease activity"/>
    <property type="evidence" value="ECO:0007669"/>
    <property type="project" value="InterPro"/>
</dbReference>
<evidence type="ECO:0000256" key="5">
    <source>
        <dbReference type="ARBA" id="ARBA00022801"/>
    </source>
</evidence>
<dbReference type="InterPro" id="IPR008201">
    <property type="entry name" value="HepT-like"/>
</dbReference>
<dbReference type="PANTHER" id="PTHR34139">
    <property type="entry name" value="UPF0331 PROTEIN MJ0127"/>
    <property type="match status" value="1"/>
</dbReference>
<organism evidence="6 7">
    <name type="scientific">Caballeronia pedi</name>
    <dbReference type="NCBI Taxonomy" id="1777141"/>
    <lineage>
        <taxon>Bacteria</taxon>
        <taxon>Pseudomonadati</taxon>
        <taxon>Pseudomonadota</taxon>
        <taxon>Betaproteobacteria</taxon>
        <taxon>Burkholderiales</taxon>
        <taxon>Burkholderiaceae</taxon>
        <taxon>Caballeronia</taxon>
    </lineage>
</organism>
<proteinExistence type="predicted"/>
<protein>
    <recommendedName>
        <fullName evidence="8">DUF86 domain-containing protein</fullName>
    </recommendedName>
</protein>
<evidence type="ECO:0000256" key="3">
    <source>
        <dbReference type="ARBA" id="ARBA00022722"/>
    </source>
</evidence>
<sequence>MSRDALTLAEYVDHVLTAIGRIARYTAGLDEATFNGDELAQDAVIRNIEVIGEACRNICRYFPAFVVQHPEVPFQSAYEMRNVLSHGYHKIDFGIVWVTIREDIPALGKQFQLLADELKRVS</sequence>
<reference evidence="6" key="1">
    <citation type="submission" date="2016-01" db="EMBL/GenBank/DDBJ databases">
        <authorList>
            <person name="Peeters C."/>
        </authorList>
    </citation>
    <scope>NUCLEOTIDE SEQUENCE [LARGE SCALE GENOMIC DNA]</scope>
    <source>
        <strain evidence="6">LMG 29323</strain>
    </source>
</reference>
<name>A0A157ZEX7_9BURK</name>
<dbReference type="Pfam" id="PF01934">
    <property type="entry name" value="HepT-like"/>
    <property type="match status" value="1"/>
</dbReference>
<keyword evidence="5" id="KW-0378">Hydrolase</keyword>
<dbReference type="STRING" id="1777141.AWB80_00704"/>
<dbReference type="GO" id="GO:0016787">
    <property type="term" value="F:hydrolase activity"/>
    <property type="evidence" value="ECO:0007669"/>
    <property type="project" value="UniProtKB-KW"/>
</dbReference>
<comment type="caution">
    <text evidence="6">The sequence shown here is derived from an EMBL/GenBank/DDBJ whole genome shotgun (WGS) entry which is preliminary data.</text>
</comment>
<dbReference type="Proteomes" id="UP000054911">
    <property type="component" value="Unassembled WGS sequence"/>
</dbReference>
<evidence type="ECO:0000313" key="7">
    <source>
        <dbReference type="Proteomes" id="UP000054911"/>
    </source>
</evidence>
<keyword evidence="7" id="KW-1185">Reference proteome</keyword>
<dbReference type="EMBL" id="FCOE02000002">
    <property type="protein sequence ID" value="SAK44043.1"/>
    <property type="molecule type" value="Genomic_DNA"/>
</dbReference>
<dbReference type="GO" id="GO:0110001">
    <property type="term" value="C:toxin-antitoxin complex"/>
    <property type="evidence" value="ECO:0007669"/>
    <property type="project" value="InterPro"/>
</dbReference>
<accession>A0A157ZEX7</accession>
<keyword evidence="4" id="KW-0547">Nucleotide-binding</keyword>
<evidence type="ECO:0000256" key="2">
    <source>
        <dbReference type="ARBA" id="ARBA00022649"/>
    </source>
</evidence>
<keyword evidence="2" id="KW-1277">Toxin-antitoxin system</keyword>
<dbReference type="OrthoDB" id="4829434at2"/>
<dbReference type="AlphaFoldDB" id="A0A157ZEX7"/>
<dbReference type="InterPro" id="IPR051813">
    <property type="entry name" value="HepT_RNase_toxin"/>
</dbReference>
<evidence type="ECO:0000256" key="1">
    <source>
        <dbReference type="ARBA" id="ARBA00022553"/>
    </source>
</evidence>
<keyword evidence="1" id="KW-0597">Phosphoprotein</keyword>
<dbReference type="GO" id="GO:0000166">
    <property type="term" value="F:nucleotide binding"/>
    <property type="evidence" value="ECO:0007669"/>
    <property type="project" value="UniProtKB-KW"/>
</dbReference>
<gene>
    <name evidence="6" type="ORF">AWB80_00704</name>
</gene>
<evidence type="ECO:0000256" key="4">
    <source>
        <dbReference type="ARBA" id="ARBA00022741"/>
    </source>
</evidence>
<evidence type="ECO:0000313" key="6">
    <source>
        <dbReference type="EMBL" id="SAK44043.1"/>
    </source>
</evidence>
<evidence type="ECO:0008006" key="8">
    <source>
        <dbReference type="Google" id="ProtNLM"/>
    </source>
</evidence>